<sequence>MLIVGLTGGIGSGKSTVGSIFTGLGAVVVDSDQIAREIVERGSEGFNSVVAEFGDGVLKDGEINRSALGEIVFSDPSKLAKLEAITHPLIRKAFSQVVEKSSKDSIIINQIPLLFESKHQYNFDLVIAVSATESVRVERLLARGLSPAQIQARIAAQASDDQRKSIADYVIENSGDLSVLTQEVERVWHLLVSANKTK</sequence>
<dbReference type="NCBIfam" id="TIGR00152">
    <property type="entry name" value="dephospho-CoA kinase"/>
    <property type="match status" value="1"/>
</dbReference>
<keyword evidence="6" id="KW-0067">ATP-binding</keyword>
<keyword evidence="5" id="KW-0418">Kinase</keyword>
<dbReference type="PANTHER" id="PTHR10695:SF46">
    <property type="entry name" value="BIFUNCTIONAL COENZYME A SYNTHASE-RELATED"/>
    <property type="match status" value="1"/>
</dbReference>
<organism evidence="8">
    <name type="scientific">freshwater metagenome</name>
    <dbReference type="NCBI Taxonomy" id="449393"/>
    <lineage>
        <taxon>unclassified sequences</taxon>
        <taxon>metagenomes</taxon>
        <taxon>ecological metagenomes</taxon>
    </lineage>
</organism>
<keyword evidence="4" id="KW-0547">Nucleotide-binding</keyword>
<evidence type="ECO:0000256" key="5">
    <source>
        <dbReference type="ARBA" id="ARBA00022777"/>
    </source>
</evidence>
<dbReference type="InterPro" id="IPR027417">
    <property type="entry name" value="P-loop_NTPase"/>
</dbReference>
<dbReference type="CDD" id="cd02022">
    <property type="entry name" value="DPCK"/>
    <property type="match status" value="1"/>
</dbReference>
<dbReference type="PROSITE" id="PS51219">
    <property type="entry name" value="DPCK"/>
    <property type="match status" value="1"/>
</dbReference>
<dbReference type="PANTHER" id="PTHR10695">
    <property type="entry name" value="DEPHOSPHO-COA KINASE-RELATED"/>
    <property type="match status" value="1"/>
</dbReference>
<evidence type="ECO:0000256" key="2">
    <source>
        <dbReference type="ARBA" id="ARBA00022490"/>
    </source>
</evidence>
<dbReference type="NCBIfam" id="NF002879">
    <property type="entry name" value="PRK03333.1"/>
    <property type="match status" value="1"/>
</dbReference>
<proteinExistence type="inferred from homology"/>
<dbReference type="Gene3D" id="3.40.50.300">
    <property type="entry name" value="P-loop containing nucleotide triphosphate hydrolases"/>
    <property type="match status" value="1"/>
</dbReference>
<gene>
    <name evidence="8" type="ORF">UFOPK2362_00679</name>
</gene>
<dbReference type="AlphaFoldDB" id="A0A6J6NLI4"/>
<evidence type="ECO:0000313" key="8">
    <source>
        <dbReference type="EMBL" id="CAB4685604.1"/>
    </source>
</evidence>
<dbReference type="FunFam" id="3.40.50.300:FF:000991">
    <property type="entry name" value="Dephospho-CoA kinase"/>
    <property type="match status" value="1"/>
</dbReference>
<evidence type="ECO:0000256" key="7">
    <source>
        <dbReference type="ARBA" id="ARBA00022993"/>
    </source>
</evidence>
<dbReference type="GO" id="GO:0015937">
    <property type="term" value="P:coenzyme A biosynthetic process"/>
    <property type="evidence" value="ECO:0007669"/>
    <property type="project" value="UniProtKB-KW"/>
</dbReference>
<dbReference type="GO" id="GO:0004140">
    <property type="term" value="F:dephospho-CoA kinase activity"/>
    <property type="evidence" value="ECO:0007669"/>
    <property type="project" value="InterPro"/>
</dbReference>
<accession>A0A6J6NLI4</accession>
<keyword evidence="3" id="KW-0808">Transferase</keyword>
<protein>
    <submittedName>
        <fullName evidence="8">Unannotated protein</fullName>
    </submittedName>
</protein>
<dbReference type="InterPro" id="IPR001977">
    <property type="entry name" value="Depp_CoAkinase"/>
</dbReference>
<dbReference type="HAMAP" id="MF_00376">
    <property type="entry name" value="Dephospho_CoA_kinase"/>
    <property type="match status" value="1"/>
</dbReference>
<evidence type="ECO:0000256" key="1">
    <source>
        <dbReference type="ARBA" id="ARBA00009018"/>
    </source>
</evidence>
<dbReference type="GO" id="GO:0005524">
    <property type="term" value="F:ATP binding"/>
    <property type="evidence" value="ECO:0007669"/>
    <property type="project" value="UniProtKB-KW"/>
</dbReference>
<reference evidence="8" key="1">
    <citation type="submission" date="2020-05" db="EMBL/GenBank/DDBJ databases">
        <authorList>
            <person name="Chiriac C."/>
            <person name="Salcher M."/>
            <person name="Ghai R."/>
            <person name="Kavagutti S V."/>
        </authorList>
    </citation>
    <scope>NUCLEOTIDE SEQUENCE</scope>
</reference>
<dbReference type="EMBL" id="CAEZXI010000064">
    <property type="protein sequence ID" value="CAB4685604.1"/>
    <property type="molecule type" value="Genomic_DNA"/>
</dbReference>
<dbReference type="SUPFAM" id="SSF52540">
    <property type="entry name" value="P-loop containing nucleoside triphosphate hydrolases"/>
    <property type="match status" value="1"/>
</dbReference>
<dbReference type="Pfam" id="PF01121">
    <property type="entry name" value="CoaE"/>
    <property type="match status" value="1"/>
</dbReference>
<comment type="similarity">
    <text evidence="1">Belongs to the CoaE family.</text>
</comment>
<evidence type="ECO:0000256" key="6">
    <source>
        <dbReference type="ARBA" id="ARBA00022840"/>
    </source>
</evidence>
<keyword evidence="2" id="KW-0963">Cytoplasm</keyword>
<evidence type="ECO:0000256" key="3">
    <source>
        <dbReference type="ARBA" id="ARBA00022679"/>
    </source>
</evidence>
<evidence type="ECO:0000256" key="4">
    <source>
        <dbReference type="ARBA" id="ARBA00022741"/>
    </source>
</evidence>
<keyword evidence="7" id="KW-0173">Coenzyme A biosynthesis</keyword>
<name>A0A6J6NLI4_9ZZZZ</name>